<dbReference type="RefSeq" id="XP_019525944.3">
    <property type="nucleotide sequence ID" value="XM_019670399.3"/>
</dbReference>
<keyword evidence="3" id="KW-0479">Metal-binding</keyword>
<dbReference type="Pfam" id="PF23561">
    <property type="entry name" value="zf-C2H2_15"/>
    <property type="match status" value="1"/>
</dbReference>
<evidence type="ECO:0000256" key="1">
    <source>
        <dbReference type="ARBA" id="ARBA00004123"/>
    </source>
</evidence>
<evidence type="ECO:0000256" key="9">
    <source>
        <dbReference type="PROSITE-ProRule" id="PRU00042"/>
    </source>
</evidence>
<feature type="compositionally biased region" description="Basic and acidic residues" evidence="10">
    <location>
        <begin position="177"/>
        <end position="190"/>
    </location>
</feature>
<feature type="region of interest" description="Disordered" evidence="10">
    <location>
        <begin position="170"/>
        <end position="190"/>
    </location>
</feature>
<dbReference type="InterPro" id="IPR013087">
    <property type="entry name" value="Znf_C2H2_type"/>
</dbReference>
<keyword evidence="7" id="KW-0238">DNA-binding</keyword>
<evidence type="ECO:0000313" key="12">
    <source>
        <dbReference type="EnsemblMetazoa" id="AALFPA23_003540.P3942"/>
    </source>
</evidence>
<dbReference type="GeneID" id="109398042"/>
<comment type="subcellular location">
    <subcellularLocation>
        <location evidence="1">Nucleus</location>
    </subcellularLocation>
</comment>
<evidence type="ECO:0000256" key="4">
    <source>
        <dbReference type="ARBA" id="ARBA00022737"/>
    </source>
</evidence>
<name>A0ABM1XWJ0_AEDAL</name>
<evidence type="ECO:0000313" key="13">
    <source>
        <dbReference type="Proteomes" id="UP000069940"/>
    </source>
</evidence>
<comment type="similarity">
    <text evidence="2">Belongs to the GLI C2H2-type zinc-finger protein family.</text>
</comment>
<evidence type="ECO:0000256" key="3">
    <source>
        <dbReference type="ARBA" id="ARBA00022723"/>
    </source>
</evidence>
<evidence type="ECO:0000256" key="5">
    <source>
        <dbReference type="ARBA" id="ARBA00022771"/>
    </source>
</evidence>
<feature type="region of interest" description="Disordered" evidence="10">
    <location>
        <begin position="50"/>
        <end position="84"/>
    </location>
</feature>
<evidence type="ECO:0000256" key="6">
    <source>
        <dbReference type="ARBA" id="ARBA00022833"/>
    </source>
</evidence>
<feature type="domain" description="C2H2-type" evidence="11">
    <location>
        <begin position="350"/>
        <end position="376"/>
    </location>
</feature>
<reference evidence="13" key="1">
    <citation type="journal article" date="2015" name="Proc. Natl. Acad. Sci. U.S.A.">
        <title>Genome sequence of the Asian Tiger mosquito, Aedes albopictus, reveals insights into its biology, genetics, and evolution.</title>
        <authorList>
            <person name="Chen X.G."/>
            <person name="Jiang X."/>
            <person name="Gu J."/>
            <person name="Xu M."/>
            <person name="Wu Y."/>
            <person name="Deng Y."/>
            <person name="Zhang C."/>
            <person name="Bonizzoni M."/>
            <person name="Dermauw W."/>
            <person name="Vontas J."/>
            <person name="Armbruster P."/>
            <person name="Huang X."/>
            <person name="Yang Y."/>
            <person name="Zhang H."/>
            <person name="He W."/>
            <person name="Peng H."/>
            <person name="Liu Y."/>
            <person name="Wu K."/>
            <person name="Chen J."/>
            <person name="Lirakis M."/>
            <person name="Topalis P."/>
            <person name="Van Leeuwen T."/>
            <person name="Hall A.B."/>
            <person name="Jiang X."/>
            <person name="Thorpe C."/>
            <person name="Mueller R.L."/>
            <person name="Sun C."/>
            <person name="Waterhouse R.M."/>
            <person name="Yan G."/>
            <person name="Tu Z.J."/>
            <person name="Fang X."/>
            <person name="James A.A."/>
        </authorList>
    </citation>
    <scope>NUCLEOTIDE SEQUENCE [LARGE SCALE GENOMIC DNA]</scope>
    <source>
        <strain evidence="13">Foshan</strain>
    </source>
</reference>
<keyword evidence="4" id="KW-0677">Repeat</keyword>
<dbReference type="Pfam" id="PF00096">
    <property type="entry name" value="zf-C2H2"/>
    <property type="match status" value="2"/>
</dbReference>
<evidence type="ECO:0000256" key="7">
    <source>
        <dbReference type="ARBA" id="ARBA00023125"/>
    </source>
</evidence>
<dbReference type="Proteomes" id="UP000069940">
    <property type="component" value="Unassembled WGS sequence"/>
</dbReference>
<evidence type="ECO:0000256" key="8">
    <source>
        <dbReference type="ARBA" id="ARBA00023242"/>
    </source>
</evidence>
<feature type="domain" description="C2H2-type" evidence="11">
    <location>
        <begin position="292"/>
        <end position="319"/>
    </location>
</feature>
<feature type="compositionally biased region" description="Low complexity" evidence="10">
    <location>
        <begin position="63"/>
        <end position="83"/>
    </location>
</feature>
<dbReference type="InterPro" id="IPR036236">
    <property type="entry name" value="Znf_C2H2_sf"/>
</dbReference>
<dbReference type="Gene3D" id="3.30.160.60">
    <property type="entry name" value="Classic Zinc Finger"/>
    <property type="match status" value="4"/>
</dbReference>
<protein>
    <recommendedName>
        <fullName evidence="11">C2H2-type domain-containing protein</fullName>
    </recommendedName>
</protein>
<dbReference type="SUPFAM" id="SSF57667">
    <property type="entry name" value="beta-beta-alpha zinc fingers"/>
    <property type="match status" value="2"/>
</dbReference>
<keyword evidence="5 9" id="KW-0863">Zinc-finger</keyword>
<feature type="domain" description="C2H2-type" evidence="11">
    <location>
        <begin position="259"/>
        <end position="291"/>
    </location>
</feature>
<dbReference type="PROSITE" id="PS50157">
    <property type="entry name" value="ZINC_FINGER_C2H2_2"/>
    <property type="match status" value="4"/>
</dbReference>
<organism evidence="12 13">
    <name type="scientific">Aedes albopictus</name>
    <name type="common">Asian tiger mosquito</name>
    <name type="synonym">Stegomyia albopicta</name>
    <dbReference type="NCBI Taxonomy" id="7160"/>
    <lineage>
        <taxon>Eukaryota</taxon>
        <taxon>Metazoa</taxon>
        <taxon>Ecdysozoa</taxon>
        <taxon>Arthropoda</taxon>
        <taxon>Hexapoda</taxon>
        <taxon>Insecta</taxon>
        <taxon>Pterygota</taxon>
        <taxon>Neoptera</taxon>
        <taxon>Endopterygota</taxon>
        <taxon>Diptera</taxon>
        <taxon>Nematocera</taxon>
        <taxon>Culicoidea</taxon>
        <taxon>Culicidae</taxon>
        <taxon>Culicinae</taxon>
        <taxon>Aedini</taxon>
        <taxon>Aedes</taxon>
        <taxon>Stegomyia</taxon>
    </lineage>
</organism>
<dbReference type="EnsemblMetazoa" id="AALFPA23_003540.R3942">
    <property type="protein sequence ID" value="AALFPA23_003540.P3942"/>
    <property type="gene ID" value="AALFPA23_003540"/>
</dbReference>
<evidence type="ECO:0000256" key="10">
    <source>
        <dbReference type="SAM" id="MobiDB-lite"/>
    </source>
</evidence>
<dbReference type="SMART" id="SM00355">
    <property type="entry name" value="ZnF_C2H2"/>
    <property type="match status" value="5"/>
</dbReference>
<dbReference type="PANTHER" id="PTHR45718:SF8">
    <property type="entry name" value="GLIS FAMILY ZINC FINGER 2"/>
    <property type="match status" value="1"/>
</dbReference>
<reference evidence="12" key="2">
    <citation type="submission" date="2025-05" db="UniProtKB">
        <authorList>
            <consortium name="EnsemblMetazoa"/>
        </authorList>
    </citation>
    <scope>IDENTIFICATION</scope>
    <source>
        <strain evidence="12">Foshan</strain>
    </source>
</reference>
<sequence>MLINKETFPYRMGLSPLYFLPSQSVNVTNDRLGYFPITPPYHHQYDYVPPSGLGAMQSPTRKTSTGSSSPTTASSAGSASSSGMLGPIDHGQSLYFYMNAAGKEEITSVPLSPPHTPPLLYTTPGEGGSNFLAGNDTSAATDAVADQYGLPSDLNGDNGGANYNLAGGNSRWSNNRNNDDAGDGHASDSNEGRLFPARNSVIMKVENQQVVPLLGEEGSRAIDRFVCKWENCYCVFFKLEDLASHVTAKHAVVGLGGLYYCRWENCLRQDRGFNARYKMLVHVRTHTKEKPHQCGKCGKCFSRAENLKIHLRSHSGEKPYVCPVEGCFKAYSNSSDRFKHTRTHSNDKPYMCKVAGCLKRYTDPSSLRKHVKTFKHINLLVSLPPEPTDSNFHLIHPHPASYPSVRYRSQSSGSPCKMASDNSYTDDSRASSTTTTASSPELGDSEDNNVLIDVVNVDKCDEKLIFNDYRFFPSRKPTGPADDWPSGYRGRASLSPLLNVTDRFLEDRYDGQFLYEPGPEYRHQPGSSISKGFLESGSTSIHCGKGDDEGLLPTAVEDDDLCSAIRRLNNTRITGVHAMEVDGPMDLSIHHR</sequence>
<evidence type="ECO:0000259" key="11">
    <source>
        <dbReference type="PROSITE" id="PS50157"/>
    </source>
</evidence>
<dbReference type="InterPro" id="IPR043359">
    <property type="entry name" value="GLI-like"/>
</dbReference>
<keyword evidence="8" id="KW-0539">Nucleus</keyword>
<feature type="region of interest" description="Disordered" evidence="10">
    <location>
        <begin position="403"/>
        <end position="446"/>
    </location>
</feature>
<feature type="domain" description="C2H2-type" evidence="11">
    <location>
        <begin position="320"/>
        <end position="349"/>
    </location>
</feature>
<accession>A0ABM1XWJ0</accession>
<feature type="compositionally biased region" description="Low complexity" evidence="10">
    <location>
        <begin position="430"/>
        <end position="439"/>
    </location>
</feature>
<proteinExistence type="inferred from homology"/>
<dbReference type="InterPro" id="IPR056436">
    <property type="entry name" value="Znf-C2H2_ZIC1-5/GLI1-3-like"/>
</dbReference>
<dbReference type="PROSITE" id="PS00028">
    <property type="entry name" value="ZINC_FINGER_C2H2_1"/>
    <property type="match status" value="4"/>
</dbReference>
<keyword evidence="6" id="KW-0862">Zinc</keyword>
<dbReference type="PANTHER" id="PTHR45718">
    <property type="entry name" value="TRANSCRIPTIONAL ACTIVATOR CUBITUS INTERRUPTUS"/>
    <property type="match status" value="1"/>
</dbReference>
<evidence type="ECO:0000256" key="2">
    <source>
        <dbReference type="ARBA" id="ARBA00010831"/>
    </source>
</evidence>
<keyword evidence="13" id="KW-1185">Reference proteome</keyword>